<evidence type="ECO:0000313" key="2">
    <source>
        <dbReference type="Proteomes" id="UP000271098"/>
    </source>
</evidence>
<accession>A0A183E225</accession>
<dbReference type="AlphaFoldDB" id="A0A183E225"/>
<dbReference type="WBParaSite" id="GPUH_0001503601-mRNA-1">
    <property type="protein sequence ID" value="GPUH_0001503601-mRNA-1"/>
    <property type="gene ID" value="GPUH_0001503601"/>
</dbReference>
<evidence type="ECO:0000313" key="3">
    <source>
        <dbReference type="WBParaSite" id="GPUH_0001503601-mRNA-1"/>
    </source>
</evidence>
<name>A0A183E225_9BILA</name>
<keyword evidence="2" id="KW-1185">Reference proteome</keyword>
<reference evidence="1 2" key="2">
    <citation type="submission" date="2018-11" db="EMBL/GenBank/DDBJ databases">
        <authorList>
            <consortium name="Pathogen Informatics"/>
        </authorList>
    </citation>
    <scope>NUCLEOTIDE SEQUENCE [LARGE SCALE GENOMIC DNA]</scope>
</reference>
<gene>
    <name evidence="1" type="ORF">GPUH_LOCUS15016</name>
</gene>
<organism evidence="3">
    <name type="scientific">Gongylonema pulchrum</name>
    <dbReference type="NCBI Taxonomy" id="637853"/>
    <lineage>
        <taxon>Eukaryota</taxon>
        <taxon>Metazoa</taxon>
        <taxon>Ecdysozoa</taxon>
        <taxon>Nematoda</taxon>
        <taxon>Chromadorea</taxon>
        <taxon>Rhabditida</taxon>
        <taxon>Spirurina</taxon>
        <taxon>Spiruromorpha</taxon>
        <taxon>Spiruroidea</taxon>
        <taxon>Gongylonematidae</taxon>
        <taxon>Gongylonema</taxon>
    </lineage>
</organism>
<protein>
    <submittedName>
        <fullName evidence="3">Tetratricopeptide repeat protein 28</fullName>
    </submittedName>
</protein>
<reference evidence="3" key="1">
    <citation type="submission" date="2016-06" db="UniProtKB">
        <authorList>
            <consortium name="WormBaseParasite"/>
        </authorList>
    </citation>
    <scope>IDENTIFICATION</scope>
</reference>
<proteinExistence type="predicted"/>
<evidence type="ECO:0000313" key="1">
    <source>
        <dbReference type="EMBL" id="VDN25201.1"/>
    </source>
</evidence>
<dbReference type="Proteomes" id="UP000271098">
    <property type="component" value="Unassembled WGS sequence"/>
</dbReference>
<sequence length="413" mass="47780">MVGELAAFGYDSQYDEAESVFLDGISQATFNTSLMLALQNDAGHENAHLKIYFLTRSAIKHLKTEQLAQEKRGEKSSLLFRPAITDCFVAVKVSPTADKRSSYMKCLNYSDEHLYTELKRAYADVECSKAIQERRKTLKCLLGLLYEDGKRHHSTESDFMTDTSHMSDGSQRIARKHQEDELWKMDCPTLRNELAKMDEEVDYANSKLIRASKKRAHEMARQQKKCDIITAVLQAVSEKRGIFTVRHSLKILFFYAVCLEQIAISKVRSRPHNLITKVWIRESCKCWCFKEKIHLEPLMETQVHCEISFLYPSIHTKFITPQNQAIFWITARAGSCGTGVSVTGRYARMHIWNFRSLFNLLAVTDQKMEMGPLYVLLLDTYSKRLLVHHWLVYLTTIPFFMHFLQLCNAENAY</sequence>
<dbReference type="EMBL" id="UYRT01081934">
    <property type="protein sequence ID" value="VDN25201.1"/>
    <property type="molecule type" value="Genomic_DNA"/>
</dbReference>
<dbReference type="OrthoDB" id="289721at2759"/>